<evidence type="ECO:0000313" key="2">
    <source>
        <dbReference type="EMBL" id="PWV14235.1"/>
    </source>
</evidence>
<reference evidence="2 3" key="1">
    <citation type="journal article" date="2018" name="Microb. Genom.">
        <title>Expanding an expanded genome: long-read sequencing of Trypanosoma cruzi.</title>
        <authorList>
            <person name="Berna L."/>
            <person name="Rodriguez M."/>
            <person name="Chiribao M.L."/>
            <person name="Parodi-Talice A."/>
            <person name="Pita S."/>
            <person name="Rijo G."/>
            <person name="Alvarez-Valin F."/>
            <person name="Robello C."/>
        </authorList>
    </citation>
    <scope>NUCLEOTIDE SEQUENCE [LARGE SCALE GENOMIC DNA]</scope>
    <source>
        <strain evidence="2 3">TCC</strain>
    </source>
</reference>
<feature type="region of interest" description="Disordered" evidence="1">
    <location>
        <begin position="25"/>
        <end position="48"/>
    </location>
</feature>
<proteinExistence type="predicted"/>
<evidence type="ECO:0000313" key="3">
    <source>
        <dbReference type="Proteomes" id="UP000246078"/>
    </source>
</evidence>
<dbReference type="Proteomes" id="UP000246078">
    <property type="component" value="Unassembled WGS sequence"/>
</dbReference>
<dbReference type="VEuPathDB" id="TriTrypDB:C4B63_46g42"/>
<feature type="compositionally biased region" description="Acidic residues" evidence="1">
    <location>
        <begin position="25"/>
        <end position="38"/>
    </location>
</feature>
<accession>A0A2V2X1A9</accession>
<protein>
    <submittedName>
        <fullName evidence="2">Uncharacterized protein</fullName>
    </submittedName>
</protein>
<dbReference type="VEuPathDB" id="TriTrypDB:BCY84_13655"/>
<organism evidence="2 3">
    <name type="scientific">Trypanosoma cruzi</name>
    <dbReference type="NCBI Taxonomy" id="5693"/>
    <lineage>
        <taxon>Eukaryota</taxon>
        <taxon>Discoba</taxon>
        <taxon>Euglenozoa</taxon>
        <taxon>Kinetoplastea</taxon>
        <taxon>Metakinetoplastina</taxon>
        <taxon>Trypanosomatida</taxon>
        <taxon>Trypanosomatidae</taxon>
        <taxon>Trypanosoma</taxon>
        <taxon>Schizotrypanum</taxon>
    </lineage>
</organism>
<dbReference type="AlphaFoldDB" id="A0A2V2X1A9"/>
<dbReference type="VEuPathDB" id="TriTrypDB:Tc_MARK_6259"/>
<dbReference type="VEuPathDB" id="TriTrypDB:TcCLB.507099.70"/>
<name>A0A2V2X1A9_TRYCR</name>
<dbReference type="VEuPathDB" id="TriTrypDB:TcCL_ESM03282"/>
<dbReference type="VEuPathDB" id="TriTrypDB:C3747_37g1"/>
<sequence length="231" mass="25603">MNKSVGTASRADAFLQEYFDACNDEEKSEDEFDDESDQDSPNYWRSSRLSPLRGKARLSLHQRNSVQQALMSQESLSRRGRDAAAAASLLSRPFIATAEMRGGKTGSATVSLNNTMEGRPLRVSCLMPFVHSASPLMEVSSCLPLPEREGRRCGRCERELSLQRHGRQSLFSLRSLMEALLAGANEVARAQWLLQLLGGSLSREGVSVMEDAFTDYSQTCTGKRAYSLRRA</sequence>
<dbReference type="VEuPathDB" id="TriTrypDB:TcYC6_0103230"/>
<gene>
    <name evidence="2" type="ORF">C3747_37g1</name>
</gene>
<comment type="caution">
    <text evidence="2">The sequence shown here is derived from an EMBL/GenBank/DDBJ whole genome shotgun (WGS) entry which is preliminary data.</text>
</comment>
<dbReference type="EMBL" id="PRFC01000037">
    <property type="protein sequence ID" value="PWV14235.1"/>
    <property type="molecule type" value="Genomic_DNA"/>
</dbReference>
<dbReference type="VEuPathDB" id="TriTrypDB:TCSYLVIO_003470"/>
<evidence type="ECO:0000256" key="1">
    <source>
        <dbReference type="SAM" id="MobiDB-lite"/>
    </source>
</evidence>
<dbReference type="VEuPathDB" id="TriTrypDB:ECC02_006467"/>
<dbReference type="VEuPathDB" id="TriTrypDB:TCDM_04130"/>
<dbReference type="VEuPathDB" id="TriTrypDB:TcG_03322"/>